<proteinExistence type="predicted"/>
<dbReference type="AlphaFoldDB" id="A0A084GH39"/>
<gene>
    <name evidence="3" type="ORF">SAPIO_CDS0481</name>
</gene>
<evidence type="ECO:0000256" key="1">
    <source>
        <dbReference type="SAM" id="MobiDB-lite"/>
    </source>
</evidence>
<name>A0A084GH39_PSEDA</name>
<dbReference type="SUPFAM" id="SSF48403">
    <property type="entry name" value="Ankyrin repeat"/>
    <property type="match status" value="1"/>
</dbReference>
<dbReference type="EMBL" id="JOWA01000022">
    <property type="protein sequence ID" value="KEZ46651.1"/>
    <property type="molecule type" value="Genomic_DNA"/>
</dbReference>
<dbReference type="Gene3D" id="1.25.40.20">
    <property type="entry name" value="Ankyrin repeat-containing domain"/>
    <property type="match status" value="1"/>
</dbReference>
<sequence>MEDLFLEPQPGPSVTDLPEGQAPSLLPTPPRLMPHFAYLEKFEGGSVYTGISAGRGKFVPVQEIVPSPHIAFVVEKDRIRKTLGINIQSDGLMVTIFNALATYDTNPQYLPSDFDTLMKYYDALHQHLEVLETQLPGQPATLEFRLLVEDLMLDRAIFDGIGIEQFRQRGVLCQLHLQNIHERSIDAGLDEIDDCFALGLMPAYITEDYLCALNEKYTELALNGDFVGLYNLCEPVARSGDIELQHNPSLLLKILDQGRFDIYWYLLDLVTRTSDRRPFIPGTDLPDVTFEPLHVAIRFGHLKTVQDIISEDITFRGHISDETAIGIGHHVFTPLSAAVYWRQPDVTRYILGFGRYERSELETAITIALANDDYDQMNILLESGALAMLSASSPYDFSSPATSFVDSGLASPSIDIPGTGSFDRSMPDATYAPEKASLPPPPNWNRDLTITPATLGRVPGAPISTTERASQTATTDRTRRKEQERSSFKLAATHKRRGAHMQRQMLGKNLITYLDSLCRRVRETLAGSEDGSLEANVALHFSSFAKVWDGGLAVFKQIINNHPPRGGIIEVMDCLVVASALCTSIGNDDSAMYLQFVNDLGRWKTILEPDEQTLFTKIAFSLWAYTDLSSPLHEHNDQVNLVRFQELIQDLITFERTYQRTPSRSAPYATRLSTIQQQYMAKEGGWASGQAPSMSIPIPGGNMAQKRRLAESVAFTPESESVDDGFSIDEFFDVDRFLAESMDSEPVPKRFPNLELYDILATTVLLVASVAFSIVLTLMTMLQLGFDSKAVQQVWRQGPGYSRSCNLLSLYFESIGGYSKSAQHSRLGRPFSLDRRIENLSLSAVSISSTGYTGSAASSTSHPSIAVPTRVNSSTNLR</sequence>
<feature type="compositionally biased region" description="Basic and acidic residues" evidence="1">
    <location>
        <begin position="476"/>
        <end position="487"/>
    </location>
</feature>
<evidence type="ECO:0000256" key="2">
    <source>
        <dbReference type="SAM" id="Phobius"/>
    </source>
</evidence>
<feature type="region of interest" description="Disordered" evidence="1">
    <location>
        <begin position="456"/>
        <end position="489"/>
    </location>
</feature>
<dbReference type="Proteomes" id="UP000028545">
    <property type="component" value="Unassembled WGS sequence"/>
</dbReference>
<feature type="compositionally biased region" description="Polar residues" evidence="1">
    <location>
        <begin position="463"/>
        <end position="475"/>
    </location>
</feature>
<feature type="region of interest" description="Disordered" evidence="1">
    <location>
        <begin position="1"/>
        <end position="24"/>
    </location>
</feature>
<feature type="region of interest" description="Disordered" evidence="1">
    <location>
        <begin position="855"/>
        <end position="878"/>
    </location>
</feature>
<evidence type="ECO:0000313" key="4">
    <source>
        <dbReference type="Proteomes" id="UP000028545"/>
    </source>
</evidence>
<dbReference type="KEGG" id="sapo:SAPIO_CDS0481"/>
<dbReference type="VEuPathDB" id="FungiDB:SAPIO_CDS0481"/>
<comment type="caution">
    <text evidence="3">The sequence shown here is derived from an EMBL/GenBank/DDBJ whole genome shotgun (WGS) entry which is preliminary data.</text>
</comment>
<dbReference type="InterPro" id="IPR036770">
    <property type="entry name" value="Ankyrin_rpt-contain_sf"/>
</dbReference>
<reference evidence="3 4" key="1">
    <citation type="journal article" date="2014" name="Genome Announc.">
        <title>Draft genome sequence of the pathogenic fungus Scedosporium apiospermum.</title>
        <authorList>
            <person name="Vandeputte P."/>
            <person name="Ghamrawi S."/>
            <person name="Rechenmann M."/>
            <person name="Iltis A."/>
            <person name="Giraud S."/>
            <person name="Fleury M."/>
            <person name="Thornton C."/>
            <person name="Delhaes L."/>
            <person name="Meyer W."/>
            <person name="Papon N."/>
            <person name="Bouchara J.P."/>
        </authorList>
    </citation>
    <scope>NUCLEOTIDE SEQUENCE [LARGE SCALE GENOMIC DNA]</scope>
    <source>
        <strain evidence="3 4">IHEM 14462</strain>
    </source>
</reference>
<feature type="transmembrane region" description="Helical" evidence="2">
    <location>
        <begin position="759"/>
        <end position="779"/>
    </location>
</feature>
<accession>A0A084GH39</accession>
<dbReference type="HOGENOM" id="CLU_301909_0_0_1"/>
<dbReference type="OrthoDB" id="4846939at2759"/>
<dbReference type="OMA" id="AAVYWRQ"/>
<keyword evidence="2" id="KW-0812">Transmembrane</keyword>
<dbReference type="RefSeq" id="XP_016646450.1">
    <property type="nucleotide sequence ID" value="XM_016783250.1"/>
</dbReference>
<dbReference type="GeneID" id="27718633"/>
<keyword evidence="2" id="KW-1133">Transmembrane helix</keyword>
<keyword evidence="4" id="KW-1185">Reference proteome</keyword>
<keyword evidence="2" id="KW-0472">Membrane</keyword>
<organism evidence="3 4">
    <name type="scientific">Pseudallescheria apiosperma</name>
    <name type="common">Scedosporium apiospermum</name>
    <dbReference type="NCBI Taxonomy" id="563466"/>
    <lineage>
        <taxon>Eukaryota</taxon>
        <taxon>Fungi</taxon>
        <taxon>Dikarya</taxon>
        <taxon>Ascomycota</taxon>
        <taxon>Pezizomycotina</taxon>
        <taxon>Sordariomycetes</taxon>
        <taxon>Hypocreomycetidae</taxon>
        <taxon>Microascales</taxon>
        <taxon>Microascaceae</taxon>
        <taxon>Scedosporium</taxon>
    </lineage>
</organism>
<protein>
    <submittedName>
        <fullName evidence="3">Uncharacterized protein</fullName>
    </submittedName>
</protein>
<evidence type="ECO:0000313" key="3">
    <source>
        <dbReference type="EMBL" id="KEZ46651.1"/>
    </source>
</evidence>